<dbReference type="Pfam" id="PF20064">
    <property type="entry name" value="DUF6463"/>
    <property type="match status" value="1"/>
</dbReference>
<sequence length="120" mass="12722">MRRWVGRSLVAVGVLHVGYGLFAYRAAVMAVVGDGVVGAVDADPERARMFWFLVAGLLTALFGAMTDWLERRGTPPPRAPSLGFALLALASIAALPESGAWLLAPPAAALLARAWSRHRG</sequence>
<keyword evidence="3" id="KW-1185">Reference proteome</keyword>
<keyword evidence="1" id="KW-0472">Membrane</keyword>
<comment type="caution">
    <text evidence="2">The sequence shown here is derived from an EMBL/GenBank/DDBJ whole genome shotgun (WGS) entry which is preliminary data.</text>
</comment>
<dbReference type="InterPro" id="IPR045590">
    <property type="entry name" value="DUF6463"/>
</dbReference>
<proteinExistence type="predicted"/>
<accession>A0A3N4VA66</accession>
<evidence type="ECO:0000256" key="1">
    <source>
        <dbReference type="SAM" id="Phobius"/>
    </source>
</evidence>
<name>A0A3N4VA66_9GAMM</name>
<gene>
    <name evidence="2" type="ORF">EDC50_1711</name>
</gene>
<keyword evidence="1" id="KW-0812">Transmembrane</keyword>
<dbReference type="Proteomes" id="UP000269708">
    <property type="component" value="Unassembled WGS sequence"/>
</dbReference>
<feature type="transmembrane region" description="Helical" evidence="1">
    <location>
        <begin position="81"/>
        <end position="104"/>
    </location>
</feature>
<feature type="transmembrane region" description="Helical" evidence="1">
    <location>
        <begin position="49"/>
        <end position="69"/>
    </location>
</feature>
<keyword evidence="1" id="KW-1133">Transmembrane helix</keyword>
<organism evidence="2 3">
    <name type="scientific">Vulcaniibacterium tengchongense</name>
    <dbReference type="NCBI Taxonomy" id="1273429"/>
    <lineage>
        <taxon>Bacteria</taxon>
        <taxon>Pseudomonadati</taxon>
        <taxon>Pseudomonadota</taxon>
        <taxon>Gammaproteobacteria</taxon>
        <taxon>Lysobacterales</taxon>
        <taxon>Lysobacteraceae</taxon>
        <taxon>Vulcaniibacterium</taxon>
    </lineage>
</organism>
<evidence type="ECO:0000313" key="3">
    <source>
        <dbReference type="Proteomes" id="UP000269708"/>
    </source>
</evidence>
<dbReference type="AlphaFoldDB" id="A0A3N4VA66"/>
<dbReference type="RefSeq" id="WP_123770052.1">
    <property type="nucleotide sequence ID" value="NZ_RKQN01000002.1"/>
</dbReference>
<protein>
    <submittedName>
        <fullName evidence="2">Uncharacterized protein</fullName>
    </submittedName>
</protein>
<dbReference type="EMBL" id="RKQN01000002">
    <property type="protein sequence ID" value="RPE79882.1"/>
    <property type="molecule type" value="Genomic_DNA"/>
</dbReference>
<reference evidence="2 3" key="1">
    <citation type="submission" date="2018-11" db="EMBL/GenBank/DDBJ databases">
        <title>Genomic Encyclopedia of Type Strains, Phase IV (KMG-IV): sequencing the most valuable type-strain genomes for metagenomic binning, comparative biology and taxonomic classification.</title>
        <authorList>
            <person name="Goeker M."/>
        </authorList>
    </citation>
    <scope>NUCLEOTIDE SEQUENCE [LARGE SCALE GENOMIC DNA]</scope>
    <source>
        <strain evidence="2 3">DSM 25623</strain>
    </source>
</reference>
<evidence type="ECO:0000313" key="2">
    <source>
        <dbReference type="EMBL" id="RPE79882.1"/>
    </source>
</evidence>